<dbReference type="EMBL" id="CAJVPU010017194">
    <property type="protein sequence ID" value="CAG8657979.1"/>
    <property type="molecule type" value="Genomic_DNA"/>
</dbReference>
<accession>A0ACA9NLE8</accession>
<organism evidence="1 2">
    <name type="scientific">Dentiscutata heterogama</name>
    <dbReference type="NCBI Taxonomy" id="1316150"/>
    <lineage>
        <taxon>Eukaryota</taxon>
        <taxon>Fungi</taxon>
        <taxon>Fungi incertae sedis</taxon>
        <taxon>Mucoromycota</taxon>
        <taxon>Glomeromycotina</taxon>
        <taxon>Glomeromycetes</taxon>
        <taxon>Diversisporales</taxon>
        <taxon>Gigasporaceae</taxon>
        <taxon>Dentiscutata</taxon>
    </lineage>
</organism>
<evidence type="ECO:0000313" key="1">
    <source>
        <dbReference type="EMBL" id="CAG8657979.1"/>
    </source>
</evidence>
<name>A0ACA9NLE8_9GLOM</name>
<reference evidence="1" key="1">
    <citation type="submission" date="2021-06" db="EMBL/GenBank/DDBJ databases">
        <authorList>
            <person name="Kallberg Y."/>
            <person name="Tangrot J."/>
            <person name="Rosling A."/>
        </authorList>
    </citation>
    <scope>NUCLEOTIDE SEQUENCE</scope>
    <source>
        <strain evidence="1">IL203A</strain>
    </source>
</reference>
<protein>
    <submittedName>
        <fullName evidence="1">4800_t:CDS:1</fullName>
    </submittedName>
</protein>
<evidence type="ECO:0000313" key="2">
    <source>
        <dbReference type="Proteomes" id="UP000789702"/>
    </source>
</evidence>
<gene>
    <name evidence="1" type="ORF">DHETER_LOCUS9617</name>
</gene>
<feature type="non-terminal residue" evidence="1">
    <location>
        <position position="49"/>
    </location>
</feature>
<feature type="non-terminal residue" evidence="1">
    <location>
        <position position="1"/>
    </location>
</feature>
<keyword evidence="2" id="KW-1185">Reference proteome</keyword>
<dbReference type="Proteomes" id="UP000789702">
    <property type="component" value="Unassembled WGS sequence"/>
</dbReference>
<sequence length="49" mass="5559">EGKLHLGAQAFLNDKIQESYKWVLQQTLDATSFEPYVFITDMDPTINAA</sequence>
<proteinExistence type="predicted"/>
<comment type="caution">
    <text evidence="1">The sequence shown here is derived from an EMBL/GenBank/DDBJ whole genome shotgun (WGS) entry which is preliminary data.</text>
</comment>